<sequence>MDPQDLVESLREGGLRGILLADSSTERDIVLAAMLIEAGAAAATSAERELLTGRLAQIGAARSYAIRAVSPT</sequence>
<gene>
    <name evidence="1" type="ORF">M2283_010218</name>
</gene>
<name>A0ABT6M4F1_9ACTN</name>
<protein>
    <submittedName>
        <fullName evidence="1">Uncharacterized protein</fullName>
    </submittedName>
</protein>
<organism evidence="1 2">
    <name type="scientific">Streptomyces pseudovenezuelae</name>
    <dbReference type="NCBI Taxonomy" id="67350"/>
    <lineage>
        <taxon>Bacteria</taxon>
        <taxon>Bacillati</taxon>
        <taxon>Actinomycetota</taxon>
        <taxon>Actinomycetes</taxon>
        <taxon>Kitasatosporales</taxon>
        <taxon>Streptomycetaceae</taxon>
        <taxon>Streptomyces</taxon>
        <taxon>Streptomyces aurantiacus group</taxon>
    </lineage>
</organism>
<evidence type="ECO:0000313" key="2">
    <source>
        <dbReference type="Proteomes" id="UP001160499"/>
    </source>
</evidence>
<reference evidence="1 2" key="1">
    <citation type="submission" date="2023-04" db="EMBL/GenBank/DDBJ databases">
        <title>Forest soil microbial communities from Buena Vista Peninsula, Colon Province, Panama.</title>
        <authorList>
            <person name="Bouskill N."/>
        </authorList>
    </citation>
    <scope>NUCLEOTIDE SEQUENCE [LARGE SCALE GENOMIC DNA]</scope>
    <source>
        <strain evidence="1 2">GGS1</strain>
    </source>
</reference>
<evidence type="ECO:0000313" key="1">
    <source>
        <dbReference type="EMBL" id="MDH6222866.1"/>
    </source>
</evidence>
<dbReference type="RefSeq" id="WP_280883447.1">
    <property type="nucleotide sequence ID" value="NZ_JARXVH010000047.1"/>
</dbReference>
<keyword evidence="2" id="KW-1185">Reference proteome</keyword>
<comment type="caution">
    <text evidence="1">The sequence shown here is derived from an EMBL/GenBank/DDBJ whole genome shotgun (WGS) entry which is preliminary data.</text>
</comment>
<dbReference type="Proteomes" id="UP001160499">
    <property type="component" value="Unassembled WGS sequence"/>
</dbReference>
<dbReference type="EMBL" id="JARXVH010000047">
    <property type="protein sequence ID" value="MDH6222866.1"/>
    <property type="molecule type" value="Genomic_DNA"/>
</dbReference>
<proteinExistence type="predicted"/>
<accession>A0ABT6M4F1</accession>